<dbReference type="Pfam" id="PF00027">
    <property type="entry name" value="cNMP_binding"/>
    <property type="match status" value="1"/>
</dbReference>
<protein>
    <submittedName>
        <fullName evidence="13">Ion transporter</fullName>
    </submittedName>
</protein>
<sequence length="419" mass="46473">MPEARPRLLRARQYFYEVLESHAQDTRVGVVVNRVIVFFIILSIGITVMESVPRFRDDYGATFRALEFVCLVFFSIEYYIRIWIAAEHVPFREMGPVRAAWAYMTSAQGIVDCLAVMPLWVAMLGFDDLRVLIILRVLRVLKFARYSSGMRSLLEVLEAERRALLACLVILGCATLVSATAMHIVEGNVQPDKFGTIPDAMWWAIVTLTTIGYGDVVPATGIGRMIASVTIVGGLVMIALPVGIVANAFSEVIHRRDFIVNWSMVARVPLFSHLTAGDIAHIMQLLQARQIDRGDTVFRRGDPATAMYFIAEGDVEIELGPEEKGRLVRLGSGHFFGEIAVLKRVERSATVKAVSRTRLLVLDAADLRALISREPGIARKINQIVEGRTGRNLNLEIADLEGQDEVTPPPAATPLEKTA</sequence>
<organism evidence="13 14">
    <name type="scientific">Rhodopseudomonas palustris</name>
    <dbReference type="NCBI Taxonomy" id="1076"/>
    <lineage>
        <taxon>Bacteria</taxon>
        <taxon>Pseudomonadati</taxon>
        <taxon>Pseudomonadota</taxon>
        <taxon>Alphaproteobacteria</taxon>
        <taxon>Hyphomicrobiales</taxon>
        <taxon>Nitrobacteraceae</taxon>
        <taxon>Rhodopseudomonas</taxon>
    </lineage>
</organism>
<dbReference type="PANTHER" id="PTHR11537">
    <property type="entry name" value="VOLTAGE-GATED POTASSIUM CHANNEL"/>
    <property type="match status" value="1"/>
</dbReference>
<dbReference type="PANTHER" id="PTHR11537:SF254">
    <property type="entry name" value="POTASSIUM VOLTAGE-GATED CHANNEL PROTEIN SHAB"/>
    <property type="match status" value="1"/>
</dbReference>
<dbReference type="InterPro" id="IPR000595">
    <property type="entry name" value="cNMP-bd_dom"/>
</dbReference>
<dbReference type="PRINTS" id="PR00169">
    <property type="entry name" value="KCHANNEL"/>
</dbReference>
<dbReference type="GO" id="GO:0005249">
    <property type="term" value="F:voltage-gated potassium channel activity"/>
    <property type="evidence" value="ECO:0007669"/>
    <property type="project" value="InterPro"/>
</dbReference>
<feature type="transmembrane region" description="Helical" evidence="11">
    <location>
        <begin position="61"/>
        <end position="80"/>
    </location>
</feature>
<evidence type="ECO:0000256" key="4">
    <source>
        <dbReference type="ARBA" id="ARBA00022692"/>
    </source>
</evidence>
<name>A0A933RY11_RHOPL</name>
<feature type="domain" description="Cyclic nucleotide-binding" evidence="12">
    <location>
        <begin position="270"/>
        <end position="388"/>
    </location>
</feature>
<dbReference type="Gene3D" id="2.60.120.10">
    <property type="entry name" value="Jelly Rolls"/>
    <property type="match status" value="1"/>
</dbReference>
<evidence type="ECO:0000256" key="3">
    <source>
        <dbReference type="ARBA" id="ARBA00022538"/>
    </source>
</evidence>
<dbReference type="FunFam" id="1.10.287.70:FF:000028">
    <property type="entry name" value="potassium voltage-gated channel subfamily D member 3"/>
    <property type="match status" value="1"/>
</dbReference>
<keyword evidence="2" id="KW-0813">Transport</keyword>
<dbReference type="InterPro" id="IPR014710">
    <property type="entry name" value="RmlC-like_jellyroll"/>
</dbReference>
<feature type="transmembrane region" description="Helical" evidence="11">
    <location>
        <begin position="31"/>
        <end position="49"/>
    </location>
</feature>
<dbReference type="EMBL" id="JACRJB010000023">
    <property type="protein sequence ID" value="MBI5129449.1"/>
    <property type="molecule type" value="Genomic_DNA"/>
</dbReference>
<dbReference type="PROSITE" id="PS00889">
    <property type="entry name" value="CNMP_BINDING_2"/>
    <property type="match status" value="1"/>
</dbReference>
<dbReference type="InterPro" id="IPR005821">
    <property type="entry name" value="Ion_trans_dom"/>
</dbReference>
<keyword evidence="5" id="KW-0631">Potassium channel</keyword>
<gene>
    <name evidence="13" type="ORF">HZA66_08400</name>
</gene>
<dbReference type="InterPro" id="IPR018490">
    <property type="entry name" value="cNMP-bd_dom_sf"/>
</dbReference>
<dbReference type="Proteomes" id="UP000782519">
    <property type="component" value="Unassembled WGS sequence"/>
</dbReference>
<evidence type="ECO:0000313" key="14">
    <source>
        <dbReference type="Proteomes" id="UP000782519"/>
    </source>
</evidence>
<comment type="caution">
    <text evidence="13">The sequence shown here is derived from an EMBL/GenBank/DDBJ whole genome shotgun (WGS) entry which is preliminary data.</text>
</comment>
<evidence type="ECO:0000256" key="7">
    <source>
        <dbReference type="ARBA" id="ARBA00022989"/>
    </source>
</evidence>
<dbReference type="AlphaFoldDB" id="A0A933RY11"/>
<evidence type="ECO:0000256" key="9">
    <source>
        <dbReference type="ARBA" id="ARBA00023136"/>
    </source>
</evidence>
<keyword evidence="8" id="KW-0406">Ion transport</keyword>
<dbReference type="Gene3D" id="1.10.287.70">
    <property type="match status" value="1"/>
</dbReference>
<dbReference type="SUPFAM" id="SSF51206">
    <property type="entry name" value="cAMP-binding domain-like"/>
    <property type="match status" value="1"/>
</dbReference>
<dbReference type="InterPro" id="IPR028325">
    <property type="entry name" value="VG_K_chnl"/>
</dbReference>
<dbReference type="GO" id="GO:0001508">
    <property type="term" value="P:action potential"/>
    <property type="evidence" value="ECO:0007669"/>
    <property type="project" value="TreeGrafter"/>
</dbReference>
<evidence type="ECO:0000256" key="8">
    <source>
        <dbReference type="ARBA" id="ARBA00023065"/>
    </source>
</evidence>
<dbReference type="CDD" id="cd00038">
    <property type="entry name" value="CAP_ED"/>
    <property type="match status" value="1"/>
</dbReference>
<evidence type="ECO:0000256" key="10">
    <source>
        <dbReference type="ARBA" id="ARBA00023303"/>
    </source>
</evidence>
<keyword evidence="9 11" id="KW-0472">Membrane</keyword>
<keyword evidence="10" id="KW-0407">Ion channel</keyword>
<evidence type="ECO:0000256" key="1">
    <source>
        <dbReference type="ARBA" id="ARBA00004141"/>
    </source>
</evidence>
<feature type="transmembrane region" description="Helical" evidence="11">
    <location>
        <begin position="164"/>
        <end position="185"/>
    </location>
</feature>
<dbReference type="InterPro" id="IPR018488">
    <property type="entry name" value="cNMP-bd_CS"/>
</dbReference>
<dbReference type="PROSITE" id="PS50042">
    <property type="entry name" value="CNMP_BINDING_3"/>
    <property type="match status" value="1"/>
</dbReference>
<evidence type="ECO:0000259" key="12">
    <source>
        <dbReference type="PROSITE" id="PS50042"/>
    </source>
</evidence>
<evidence type="ECO:0000313" key="13">
    <source>
        <dbReference type="EMBL" id="MBI5129449.1"/>
    </source>
</evidence>
<dbReference type="SMART" id="SM00100">
    <property type="entry name" value="cNMP"/>
    <property type="match status" value="1"/>
</dbReference>
<evidence type="ECO:0000256" key="2">
    <source>
        <dbReference type="ARBA" id="ARBA00022448"/>
    </source>
</evidence>
<accession>A0A933RY11</accession>
<feature type="transmembrane region" description="Helical" evidence="11">
    <location>
        <begin position="229"/>
        <end position="249"/>
    </location>
</feature>
<feature type="transmembrane region" description="Helical" evidence="11">
    <location>
        <begin position="200"/>
        <end position="217"/>
    </location>
</feature>
<comment type="subcellular location">
    <subcellularLocation>
        <location evidence="1">Membrane</location>
        <topology evidence="1">Multi-pass membrane protein</topology>
    </subcellularLocation>
</comment>
<evidence type="ECO:0000256" key="6">
    <source>
        <dbReference type="ARBA" id="ARBA00022958"/>
    </source>
</evidence>
<keyword evidence="3" id="KW-0633">Potassium transport</keyword>
<proteinExistence type="predicted"/>
<dbReference type="GO" id="GO:0008076">
    <property type="term" value="C:voltage-gated potassium channel complex"/>
    <property type="evidence" value="ECO:0007669"/>
    <property type="project" value="InterPro"/>
</dbReference>
<keyword evidence="6" id="KW-0630">Potassium</keyword>
<evidence type="ECO:0000256" key="5">
    <source>
        <dbReference type="ARBA" id="ARBA00022826"/>
    </source>
</evidence>
<evidence type="ECO:0000256" key="11">
    <source>
        <dbReference type="SAM" id="Phobius"/>
    </source>
</evidence>
<keyword evidence="4 11" id="KW-0812">Transmembrane</keyword>
<keyword evidence="7 11" id="KW-1133">Transmembrane helix</keyword>
<dbReference type="SUPFAM" id="SSF81324">
    <property type="entry name" value="Voltage-gated potassium channels"/>
    <property type="match status" value="1"/>
</dbReference>
<dbReference type="Pfam" id="PF00520">
    <property type="entry name" value="Ion_trans"/>
    <property type="match status" value="1"/>
</dbReference>
<reference evidence="13" key="1">
    <citation type="submission" date="2020-07" db="EMBL/GenBank/DDBJ databases">
        <title>Huge and variable diversity of episymbiotic CPR bacteria and DPANN archaea in groundwater ecosystems.</title>
        <authorList>
            <person name="He C.Y."/>
            <person name="Keren R."/>
            <person name="Whittaker M."/>
            <person name="Farag I.F."/>
            <person name="Doudna J."/>
            <person name="Cate J.H.D."/>
            <person name="Banfield J.F."/>
        </authorList>
    </citation>
    <scope>NUCLEOTIDE SEQUENCE</scope>
    <source>
        <strain evidence="13">NC_groundwater_1818_Pr3_B-0.1um_66_35</strain>
    </source>
</reference>